<dbReference type="EMBL" id="CAXIEN010000165">
    <property type="protein sequence ID" value="CAL1283203.1"/>
    <property type="molecule type" value="Genomic_DNA"/>
</dbReference>
<name>A0AAV2AKJ5_9ARAC</name>
<comment type="caution">
    <text evidence="1">The sequence shown here is derived from an EMBL/GenBank/DDBJ whole genome shotgun (WGS) entry which is preliminary data.</text>
</comment>
<evidence type="ECO:0000313" key="2">
    <source>
        <dbReference type="Proteomes" id="UP001497382"/>
    </source>
</evidence>
<dbReference type="Gene3D" id="3.30.760.10">
    <property type="entry name" value="RNA Cap, Translation Initiation Factor Eif4e"/>
    <property type="match status" value="1"/>
</dbReference>
<dbReference type="Proteomes" id="UP001497382">
    <property type="component" value="Unassembled WGS sequence"/>
</dbReference>
<dbReference type="AlphaFoldDB" id="A0AAV2AKJ5"/>
<keyword evidence="2" id="KW-1185">Reference proteome</keyword>
<sequence length="231" mass="26399">DHDVRDDDDCDDRIDHGGDACLCVGLSRNMLENDCQRNNKEEKDGIIHNSYWYRKGKLPTMSMCHNEGHPSLVANRKWLHCCSPKTFPFDPYNIGVWMMLCDDVHPDPDSTMTEIDVAWAKTKELVFSSIVPIIKAKCTTKSTRPTSLKLATGGAILFYTPDFRNKKEVATVAEAIHDHVNSKKELFFRAYNANSFIGQSSLGEKSVCMYMYTVNKMMLVKREEEIFMLLD</sequence>
<proteinExistence type="predicted"/>
<organism evidence="1 2">
    <name type="scientific">Larinioides sclopetarius</name>
    <dbReference type="NCBI Taxonomy" id="280406"/>
    <lineage>
        <taxon>Eukaryota</taxon>
        <taxon>Metazoa</taxon>
        <taxon>Ecdysozoa</taxon>
        <taxon>Arthropoda</taxon>
        <taxon>Chelicerata</taxon>
        <taxon>Arachnida</taxon>
        <taxon>Araneae</taxon>
        <taxon>Araneomorphae</taxon>
        <taxon>Entelegynae</taxon>
        <taxon>Araneoidea</taxon>
        <taxon>Araneidae</taxon>
        <taxon>Larinioides</taxon>
    </lineage>
</organism>
<reference evidence="1 2" key="1">
    <citation type="submission" date="2024-04" db="EMBL/GenBank/DDBJ databases">
        <authorList>
            <person name="Rising A."/>
            <person name="Reimegard J."/>
            <person name="Sonavane S."/>
            <person name="Akerstrom W."/>
            <person name="Nylinder S."/>
            <person name="Hedman E."/>
            <person name="Kallberg Y."/>
        </authorList>
    </citation>
    <scope>NUCLEOTIDE SEQUENCE [LARGE SCALE GENOMIC DNA]</scope>
</reference>
<protein>
    <submittedName>
        <fullName evidence="1">Uncharacterized protein</fullName>
    </submittedName>
</protein>
<accession>A0AAV2AKJ5</accession>
<feature type="non-terminal residue" evidence="1">
    <location>
        <position position="1"/>
    </location>
</feature>
<gene>
    <name evidence="1" type="ORF">LARSCL_LOCUS12453</name>
</gene>
<dbReference type="InterPro" id="IPR023398">
    <property type="entry name" value="TIF_eIF4e-like"/>
</dbReference>
<evidence type="ECO:0000313" key="1">
    <source>
        <dbReference type="EMBL" id="CAL1283203.1"/>
    </source>
</evidence>